<proteinExistence type="predicted"/>
<dbReference type="EnsemblMetazoa" id="CJA34759.1">
    <property type="protein sequence ID" value="CJA34759.1"/>
    <property type="gene ID" value="WBGene00210606"/>
</dbReference>
<dbReference type="Pfam" id="PF03732">
    <property type="entry name" value="Retrotrans_gag"/>
    <property type="match status" value="1"/>
</dbReference>
<protein>
    <submittedName>
        <fullName evidence="3">Retrotrans_gag domain-containing protein</fullName>
    </submittedName>
</protein>
<reference evidence="3" key="2">
    <citation type="submission" date="2022-06" db="UniProtKB">
        <authorList>
            <consortium name="EnsemblMetazoa"/>
        </authorList>
    </citation>
    <scope>IDENTIFICATION</scope>
    <source>
        <strain evidence="3">DF5081</strain>
    </source>
</reference>
<feature type="compositionally biased region" description="Low complexity" evidence="1">
    <location>
        <begin position="110"/>
        <end position="124"/>
    </location>
</feature>
<dbReference type="InterPro" id="IPR005162">
    <property type="entry name" value="Retrotrans_gag_dom"/>
</dbReference>
<evidence type="ECO:0000313" key="4">
    <source>
        <dbReference type="Proteomes" id="UP000005237"/>
    </source>
</evidence>
<accession>A0A8R1IQ76</accession>
<feature type="region of interest" description="Disordered" evidence="1">
    <location>
        <begin position="82"/>
        <end position="137"/>
    </location>
</feature>
<feature type="compositionally biased region" description="Polar residues" evidence="1">
    <location>
        <begin position="82"/>
        <end position="104"/>
    </location>
</feature>
<evidence type="ECO:0000313" key="3">
    <source>
        <dbReference type="EnsemblMetazoa" id="CJA34759.1"/>
    </source>
</evidence>
<dbReference type="Proteomes" id="UP000005237">
    <property type="component" value="Unassembled WGS sequence"/>
</dbReference>
<dbReference type="AlphaFoldDB" id="A0A8R1IQ76"/>
<feature type="domain" description="Retrotransposon gag" evidence="2">
    <location>
        <begin position="287"/>
        <end position="365"/>
    </location>
</feature>
<feature type="region of interest" description="Disordered" evidence="1">
    <location>
        <begin position="16"/>
        <end position="49"/>
    </location>
</feature>
<keyword evidence="4" id="KW-1185">Reference proteome</keyword>
<reference evidence="4" key="1">
    <citation type="submission" date="2010-08" db="EMBL/GenBank/DDBJ databases">
        <authorList>
            <consortium name="Caenorhabditis japonica Sequencing Consortium"/>
            <person name="Wilson R.K."/>
        </authorList>
    </citation>
    <scope>NUCLEOTIDE SEQUENCE [LARGE SCALE GENOMIC DNA]</scope>
    <source>
        <strain evidence="4">DF5081</strain>
    </source>
</reference>
<name>A0A8R1IQ76_CAEJA</name>
<evidence type="ECO:0000256" key="1">
    <source>
        <dbReference type="SAM" id="MobiDB-lite"/>
    </source>
</evidence>
<feature type="compositionally biased region" description="Basic and acidic residues" evidence="1">
    <location>
        <begin position="19"/>
        <end position="31"/>
    </location>
</feature>
<organism evidence="3 4">
    <name type="scientific">Caenorhabditis japonica</name>
    <dbReference type="NCBI Taxonomy" id="281687"/>
    <lineage>
        <taxon>Eukaryota</taxon>
        <taxon>Metazoa</taxon>
        <taxon>Ecdysozoa</taxon>
        <taxon>Nematoda</taxon>
        <taxon>Chromadorea</taxon>
        <taxon>Rhabditida</taxon>
        <taxon>Rhabditina</taxon>
        <taxon>Rhabditomorpha</taxon>
        <taxon>Rhabditoidea</taxon>
        <taxon>Rhabditidae</taxon>
        <taxon>Peloderinae</taxon>
        <taxon>Caenorhabditis</taxon>
    </lineage>
</organism>
<evidence type="ECO:0000259" key="2">
    <source>
        <dbReference type="Pfam" id="PF03732"/>
    </source>
</evidence>
<sequence>MATNGLRTVPVIVLRSHRRVEEEEAAGKVPEETPATPTGNDSPADESIADLHEFFEQFRNTPVGDSAKSVKRFKEFVTSVSSHPSQKVLQTSPQASKTSSQLSHPSPKVSQTSPQASQTSSQLSHPSPKVSQTSPQLSETQSPLLLVLLPNLSKSSKNRHLWLVVLPLHCHLYSRAFVIWLQNSKKEEPGRDSLSQVHKVEKEKLIEKKATMTDPKVKMEDYNLKDEVQIMVGNGQWKNTKEVLSIMEGRIQKFSDGKAPELADWLNEFGRLCYRIDVPAAMGVGLLPFFLKSPALSRYNLLTADDKKSWNSLTSALMKLYESELDKELATQEITNLKQGKLSITQFAEKLRKLGGYAYYDIDDAARERLTATHLLNGMKKDIRREIHRLPKRPTTLRDMSSQARKIECLLDLEEKEDEEDDLVAAVQYQDARFQDQRGGYGNQGYRGRGFRRSFNNSGNGCEGCRNQGYGCQGCGRQSFGNQGFGGQHRAFGDGFQRQRQPFMQKQFGQQGLNQTQQGFGQLAIGQGQANNNNVRPNGRAGRPSVNSVTTFLVGMLTLTLLPSATGLQVCGFGLTGNTFIPPSPISCVFSGEIKLQKHPINVYWPTSVAIEMSAFKCFQTEYRTTSFEVLSFYISTSASMGRQISVPVEDCRKAVYEKEVYEKKLIEISPGVFKSN</sequence>